<dbReference type="InterPro" id="IPR052221">
    <property type="entry name" value="SLC35F_Transporter"/>
</dbReference>
<dbReference type="AlphaFoldDB" id="A0A9P6H591"/>
<feature type="transmembrane region" description="Helical" evidence="8">
    <location>
        <begin position="305"/>
        <end position="323"/>
    </location>
</feature>
<reference evidence="9" key="2">
    <citation type="submission" date="2020-11" db="EMBL/GenBank/DDBJ databases">
        <authorList>
            <consortium name="DOE Joint Genome Institute"/>
            <person name="Kuo A."/>
            <person name="Miyauchi S."/>
            <person name="Kiss E."/>
            <person name="Drula E."/>
            <person name="Kohler A."/>
            <person name="Sanchez-Garcia M."/>
            <person name="Andreopoulos B."/>
            <person name="Barry K.W."/>
            <person name="Bonito G."/>
            <person name="Buee M."/>
            <person name="Carver A."/>
            <person name="Chen C."/>
            <person name="Cichocki N."/>
            <person name="Clum A."/>
            <person name="Culley D."/>
            <person name="Crous P.W."/>
            <person name="Fauchery L."/>
            <person name="Girlanda M."/>
            <person name="Hayes R."/>
            <person name="Keri Z."/>
            <person name="Labutti K."/>
            <person name="Lipzen A."/>
            <person name="Lombard V."/>
            <person name="Magnuson J."/>
            <person name="Maillard F."/>
            <person name="Morin E."/>
            <person name="Murat C."/>
            <person name="Nolan M."/>
            <person name="Ohm R."/>
            <person name="Pangilinan J."/>
            <person name="Pereira M."/>
            <person name="Perotto S."/>
            <person name="Peter M."/>
            <person name="Riley R."/>
            <person name="Sitrit Y."/>
            <person name="Stielow B."/>
            <person name="Szollosi G."/>
            <person name="Zifcakova L."/>
            <person name="Stursova M."/>
            <person name="Spatafora J.W."/>
            <person name="Tedersoo L."/>
            <person name="Vaario L.-M."/>
            <person name="Yamada A."/>
            <person name="Yan M."/>
            <person name="Wang P."/>
            <person name="Xu J."/>
            <person name="Bruns T."/>
            <person name="Baldrian P."/>
            <person name="Vilgalys R."/>
            <person name="Henrissat B."/>
            <person name="Grigoriev I.V."/>
            <person name="Hibbett D."/>
            <person name="Nagy L.G."/>
            <person name="Martin F.M."/>
        </authorList>
    </citation>
    <scope>NUCLEOTIDE SEQUENCE</scope>
    <source>
        <strain evidence="9">UH-Tt-Lm1</strain>
    </source>
</reference>
<keyword evidence="5 8" id="KW-1133">Transmembrane helix</keyword>
<evidence type="ECO:0000256" key="8">
    <source>
        <dbReference type="SAM" id="Phobius"/>
    </source>
</evidence>
<keyword evidence="4 8" id="KW-0812">Transmembrane</keyword>
<name>A0A9P6H591_9AGAM</name>
<comment type="subcellular location">
    <subcellularLocation>
        <location evidence="1">Membrane</location>
        <topology evidence="1">Multi-pass membrane protein</topology>
    </subcellularLocation>
</comment>
<comment type="caution">
    <text evidence="9">The sequence shown here is derived from an EMBL/GenBank/DDBJ whole genome shotgun (WGS) entry which is preliminary data.</text>
</comment>
<reference evidence="9" key="1">
    <citation type="journal article" date="2020" name="Nat. Commun.">
        <title>Large-scale genome sequencing of mycorrhizal fungi provides insights into the early evolution of symbiotic traits.</title>
        <authorList>
            <person name="Miyauchi S."/>
            <person name="Kiss E."/>
            <person name="Kuo A."/>
            <person name="Drula E."/>
            <person name="Kohler A."/>
            <person name="Sanchez-Garcia M."/>
            <person name="Morin E."/>
            <person name="Andreopoulos B."/>
            <person name="Barry K.W."/>
            <person name="Bonito G."/>
            <person name="Buee M."/>
            <person name="Carver A."/>
            <person name="Chen C."/>
            <person name="Cichocki N."/>
            <person name="Clum A."/>
            <person name="Culley D."/>
            <person name="Crous P.W."/>
            <person name="Fauchery L."/>
            <person name="Girlanda M."/>
            <person name="Hayes R.D."/>
            <person name="Keri Z."/>
            <person name="LaButti K."/>
            <person name="Lipzen A."/>
            <person name="Lombard V."/>
            <person name="Magnuson J."/>
            <person name="Maillard F."/>
            <person name="Murat C."/>
            <person name="Nolan M."/>
            <person name="Ohm R.A."/>
            <person name="Pangilinan J."/>
            <person name="Pereira M.F."/>
            <person name="Perotto S."/>
            <person name="Peter M."/>
            <person name="Pfister S."/>
            <person name="Riley R."/>
            <person name="Sitrit Y."/>
            <person name="Stielow J.B."/>
            <person name="Szollosi G."/>
            <person name="Zifcakova L."/>
            <person name="Stursova M."/>
            <person name="Spatafora J.W."/>
            <person name="Tedersoo L."/>
            <person name="Vaario L.M."/>
            <person name="Yamada A."/>
            <person name="Yan M."/>
            <person name="Wang P."/>
            <person name="Xu J."/>
            <person name="Bruns T."/>
            <person name="Baldrian P."/>
            <person name="Vilgalys R."/>
            <person name="Dunand C."/>
            <person name="Henrissat B."/>
            <person name="Grigoriev I.V."/>
            <person name="Hibbett D."/>
            <person name="Nagy L.G."/>
            <person name="Martin F.M."/>
        </authorList>
    </citation>
    <scope>NUCLEOTIDE SEQUENCE</scope>
    <source>
        <strain evidence="9">UH-Tt-Lm1</strain>
    </source>
</reference>
<dbReference type="PANTHER" id="PTHR14233">
    <property type="entry name" value="DUF914-RELATED"/>
    <property type="match status" value="1"/>
</dbReference>
<dbReference type="GO" id="GO:0016020">
    <property type="term" value="C:membrane"/>
    <property type="evidence" value="ECO:0007669"/>
    <property type="project" value="UniProtKB-SubCell"/>
</dbReference>
<feature type="transmembrane region" description="Helical" evidence="8">
    <location>
        <begin position="184"/>
        <end position="206"/>
    </location>
</feature>
<dbReference type="PANTHER" id="PTHR14233:SF4">
    <property type="entry name" value="SOLUTE CARRIER FAMILY 35 MEMBER F2"/>
    <property type="match status" value="1"/>
</dbReference>
<feature type="transmembrane region" description="Helical" evidence="8">
    <location>
        <begin position="56"/>
        <end position="76"/>
    </location>
</feature>
<feature type="transmembrane region" description="Helical" evidence="8">
    <location>
        <begin position="151"/>
        <end position="172"/>
    </location>
</feature>
<evidence type="ECO:0000256" key="2">
    <source>
        <dbReference type="ARBA" id="ARBA00007863"/>
    </source>
</evidence>
<gene>
    <name evidence="9" type="ORF">BJ322DRAFT_1166441</name>
</gene>
<dbReference type="EMBL" id="WIUZ02000018">
    <property type="protein sequence ID" value="KAF9779716.1"/>
    <property type="molecule type" value="Genomic_DNA"/>
</dbReference>
<evidence type="ECO:0000256" key="7">
    <source>
        <dbReference type="SAM" id="MobiDB-lite"/>
    </source>
</evidence>
<keyword evidence="6 8" id="KW-0472">Membrane</keyword>
<organism evidence="9 10">
    <name type="scientific">Thelephora terrestris</name>
    <dbReference type="NCBI Taxonomy" id="56493"/>
    <lineage>
        <taxon>Eukaryota</taxon>
        <taxon>Fungi</taxon>
        <taxon>Dikarya</taxon>
        <taxon>Basidiomycota</taxon>
        <taxon>Agaricomycotina</taxon>
        <taxon>Agaricomycetes</taxon>
        <taxon>Thelephorales</taxon>
        <taxon>Thelephoraceae</taxon>
        <taxon>Thelephora</taxon>
    </lineage>
</organism>
<dbReference type="Pfam" id="PF06027">
    <property type="entry name" value="SLC35F"/>
    <property type="match status" value="1"/>
</dbReference>
<evidence type="ECO:0000256" key="4">
    <source>
        <dbReference type="ARBA" id="ARBA00022692"/>
    </source>
</evidence>
<dbReference type="GO" id="GO:0022857">
    <property type="term" value="F:transmembrane transporter activity"/>
    <property type="evidence" value="ECO:0007669"/>
    <property type="project" value="InterPro"/>
</dbReference>
<keyword evidence="10" id="KW-1185">Reference proteome</keyword>
<feature type="region of interest" description="Disordered" evidence="7">
    <location>
        <begin position="1"/>
        <end position="26"/>
    </location>
</feature>
<feature type="transmembrane region" description="Helical" evidence="8">
    <location>
        <begin position="344"/>
        <end position="363"/>
    </location>
</feature>
<evidence type="ECO:0000256" key="5">
    <source>
        <dbReference type="ARBA" id="ARBA00022989"/>
    </source>
</evidence>
<evidence type="ECO:0000256" key="6">
    <source>
        <dbReference type="ARBA" id="ARBA00023136"/>
    </source>
</evidence>
<protein>
    <submittedName>
        <fullName evidence="9">DUF914-domain-containing protein</fullName>
    </submittedName>
</protein>
<dbReference type="Proteomes" id="UP000736335">
    <property type="component" value="Unassembled WGS sequence"/>
</dbReference>
<dbReference type="InterPro" id="IPR009262">
    <property type="entry name" value="SLC35_F1/F2/F6"/>
</dbReference>
<comment type="similarity">
    <text evidence="2">Belongs to the SLC35F solute transporter family.</text>
</comment>
<feature type="transmembrane region" description="Helical" evidence="8">
    <location>
        <begin position="275"/>
        <end position="299"/>
    </location>
</feature>
<keyword evidence="3" id="KW-0813">Transport</keyword>
<evidence type="ECO:0000256" key="1">
    <source>
        <dbReference type="ARBA" id="ARBA00004141"/>
    </source>
</evidence>
<dbReference type="OrthoDB" id="429955at2759"/>
<evidence type="ECO:0000256" key="3">
    <source>
        <dbReference type="ARBA" id="ARBA00022448"/>
    </source>
</evidence>
<proteinExistence type="inferred from homology"/>
<evidence type="ECO:0000313" key="9">
    <source>
        <dbReference type="EMBL" id="KAF9779716.1"/>
    </source>
</evidence>
<accession>A0A9P6H591</accession>
<feature type="transmembrane region" description="Helical" evidence="8">
    <location>
        <begin position="82"/>
        <end position="106"/>
    </location>
</feature>
<evidence type="ECO:0000313" key="10">
    <source>
        <dbReference type="Proteomes" id="UP000736335"/>
    </source>
</evidence>
<sequence length="395" mass="44323">MRSTAAPPSGQRPLPPVPPKEEEGIDSAKPKVRFDSRWVFFITFVARFVSAWTKKFALSLLTGQLVSLCLACATVTSNELVVRGWVLPITQTFFLYFSLFVVYTPYTIYKYGFAGWGKLILHDGWKYFILASCDVEGNFLAMRSYQYADPISLSLLYAWTIPSCTFFCWVLMRKKYLLSQFVGTLTCICGLGMLVGSNLLSGVILWQPVDEVKGDLFMVAGATLYGLNNAAEEFFVRQSPLYEVLGQLGMWGTLINAIQAAGLEHRDMKTSTWNGATGGLLVAWTAAMFIFYTMTPILYRMATSVFYNLNLLSTGFFGLLFGDDNTLRARTPDNHMGLQNYPPFPLYFVAYPVIIFGLTFYFWSTSPEYEGKVDPQIPSYIKTTNGEQTTPGNQA</sequence>